<dbReference type="RefSeq" id="WP_161478478.1">
    <property type="nucleotide sequence ID" value="NZ_WXEW01000001.1"/>
</dbReference>
<dbReference type="Proteomes" id="UP000479526">
    <property type="component" value="Unassembled WGS sequence"/>
</dbReference>
<protein>
    <submittedName>
        <fullName evidence="1">Uncharacterized protein</fullName>
    </submittedName>
</protein>
<name>A0A7C9J0Q8_9ACTN</name>
<dbReference type="AlphaFoldDB" id="A0A7C9J0Q8"/>
<dbReference type="EMBL" id="WXEW01000001">
    <property type="protein sequence ID" value="NAS21046.1"/>
    <property type="molecule type" value="Genomic_DNA"/>
</dbReference>
<gene>
    <name evidence="1" type="ORF">GT755_05015</name>
</gene>
<sequence>MSPVTSTRTLTRELRLLAAADPAEARNRRTRLLAEWRGASAGLLAQVLSAAIELGTAEGRLAALGRESGELRARLREAGLSLSEAAGAVDGDAPVSAVAEARARIVGVSAEVGRLPVAPPRQEFV</sequence>
<reference evidence="1 2" key="1">
    <citation type="submission" date="2020-01" db="EMBL/GenBank/DDBJ databases">
        <title>Herbidospora sp. NEAU-GS84 nov., a novel actinomycete isolated from soil.</title>
        <authorList>
            <person name="Han L."/>
        </authorList>
    </citation>
    <scope>NUCLEOTIDE SEQUENCE [LARGE SCALE GENOMIC DNA]</scope>
    <source>
        <strain evidence="1 2">NEAU-GS84</strain>
    </source>
</reference>
<evidence type="ECO:0000313" key="2">
    <source>
        <dbReference type="Proteomes" id="UP000479526"/>
    </source>
</evidence>
<accession>A0A7C9J0Q8</accession>
<proteinExistence type="predicted"/>
<comment type="caution">
    <text evidence="1">The sequence shown here is derived from an EMBL/GenBank/DDBJ whole genome shotgun (WGS) entry which is preliminary data.</text>
</comment>
<keyword evidence="2" id="KW-1185">Reference proteome</keyword>
<evidence type="ECO:0000313" key="1">
    <source>
        <dbReference type="EMBL" id="NAS21046.1"/>
    </source>
</evidence>
<organism evidence="1 2">
    <name type="scientific">Herbidospora solisilvae</name>
    <dbReference type="NCBI Taxonomy" id="2696284"/>
    <lineage>
        <taxon>Bacteria</taxon>
        <taxon>Bacillati</taxon>
        <taxon>Actinomycetota</taxon>
        <taxon>Actinomycetes</taxon>
        <taxon>Streptosporangiales</taxon>
        <taxon>Streptosporangiaceae</taxon>
        <taxon>Herbidospora</taxon>
    </lineage>
</organism>